<accession>A0AAP2G3T2</accession>
<dbReference type="Gene3D" id="1.10.287.470">
    <property type="entry name" value="Helix hairpin bin"/>
    <property type="match status" value="2"/>
</dbReference>
<dbReference type="PANTHER" id="PTHR30469:SF29">
    <property type="entry name" value="BLR2860 PROTEIN"/>
    <property type="match status" value="1"/>
</dbReference>
<dbReference type="GO" id="GO:0015562">
    <property type="term" value="F:efflux transmembrane transporter activity"/>
    <property type="evidence" value="ECO:0007669"/>
    <property type="project" value="TreeGrafter"/>
</dbReference>
<sequence length="442" mass="46035">MRLIPILTAVVVTVALYFGVFERDRLRAFAGRGVADAVPAEAEGDTVVEAEAEEAQENTGERRVSVIAVRSTAQEINSAVLIRGQTEAARQIDVRSETSGLVNSEPLRKGTFVEQGQLLCEIEAGTRETALAEAKARLGEAEAKVPEAEARVPEAQSRVLEAQARLEEALINDRAAQSLSKDGFASGTRVASTNASVSSARATLQAAESGVKAASSTVESAIAAVTAARAGVAAAEKEIERLAIHAPFSGLLESDTAELGSLLQPGGSCATVIQLDPIKLVGFVPETEVDKVRLGARAGARLATGHEVAGEVTFLSRSADASTRTFRVEVAVENNDLSIRDGQTVEIAVASDGAEAHLVPQSALTLDNSGRIGVRFVESGDVAGFAPITVLRDSQEGVWVGGLPKEITIVTVGQEYIIDGVPLDVTLVPRAGDLSAAPEAGE</sequence>
<gene>
    <name evidence="4" type="ORF">IV417_07185</name>
</gene>
<name>A0AAP2G3T2_9RHOB</name>
<evidence type="ECO:0000256" key="1">
    <source>
        <dbReference type="ARBA" id="ARBA00009477"/>
    </source>
</evidence>
<evidence type="ECO:0000256" key="2">
    <source>
        <dbReference type="SAM" id="Coils"/>
    </source>
</evidence>
<reference evidence="4 5" key="1">
    <citation type="journal article" date="2021" name="Arch. Microbiol.">
        <title>Harenicola maris gen. nov., sp. nov. isolated from the Sea of Japan shallow sediments.</title>
        <authorList>
            <person name="Romanenko L.A."/>
            <person name="Kurilenko V.V."/>
            <person name="Chernysheva N.Y."/>
            <person name="Tekutyeva L.A."/>
            <person name="Velansky P.V."/>
            <person name="Svetashev V.I."/>
            <person name="Isaeva M.P."/>
        </authorList>
    </citation>
    <scope>NUCLEOTIDE SEQUENCE [LARGE SCALE GENOMIC DNA]</scope>
    <source>
        <strain evidence="4 5">KMM 3653</strain>
    </source>
</reference>
<comment type="similarity">
    <text evidence="1">Belongs to the membrane fusion protein (MFP) (TC 8.A.1) family.</text>
</comment>
<feature type="domain" description="CusB-like beta-barrel" evidence="3">
    <location>
        <begin position="284"/>
        <end position="351"/>
    </location>
</feature>
<dbReference type="EMBL" id="JADQAZ010000001">
    <property type="protein sequence ID" value="MBT0957163.1"/>
    <property type="molecule type" value="Genomic_DNA"/>
</dbReference>
<dbReference type="InterPro" id="IPR058792">
    <property type="entry name" value="Beta-barrel_RND_2"/>
</dbReference>
<dbReference type="Pfam" id="PF25954">
    <property type="entry name" value="Beta-barrel_RND_2"/>
    <property type="match status" value="1"/>
</dbReference>
<organism evidence="4 5">
    <name type="scientific">Harenicola maris</name>
    <dbReference type="NCBI Taxonomy" id="2841044"/>
    <lineage>
        <taxon>Bacteria</taxon>
        <taxon>Pseudomonadati</taxon>
        <taxon>Pseudomonadota</taxon>
        <taxon>Alphaproteobacteria</taxon>
        <taxon>Rhodobacterales</taxon>
        <taxon>Paracoccaceae</taxon>
        <taxon>Harenicola</taxon>
    </lineage>
</organism>
<comment type="caution">
    <text evidence="4">The sequence shown here is derived from an EMBL/GenBank/DDBJ whole genome shotgun (WGS) entry which is preliminary data.</text>
</comment>
<evidence type="ECO:0000313" key="5">
    <source>
        <dbReference type="Proteomes" id="UP001315686"/>
    </source>
</evidence>
<keyword evidence="5" id="KW-1185">Reference proteome</keyword>
<dbReference type="InterPro" id="IPR006143">
    <property type="entry name" value="RND_pump_MFP"/>
</dbReference>
<evidence type="ECO:0000259" key="3">
    <source>
        <dbReference type="Pfam" id="PF25954"/>
    </source>
</evidence>
<dbReference type="Gene3D" id="2.40.30.170">
    <property type="match status" value="1"/>
</dbReference>
<dbReference type="Proteomes" id="UP001315686">
    <property type="component" value="Unassembled WGS sequence"/>
</dbReference>
<proteinExistence type="inferred from homology"/>
<dbReference type="PANTHER" id="PTHR30469">
    <property type="entry name" value="MULTIDRUG RESISTANCE PROTEIN MDTA"/>
    <property type="match status" value="1"/>
</dbReference>
<feature type="coiled-coil region" evidence="2">
    <location>
        <begin position="131"/>
        <end position="158"/>
    </location>
</feature>
<dbReference type="GO" id="GO:1990281">
    <property type="term" value="C:efflux pump complex"/>
    <property type="evidence" value="ECO:0007669"/>
    <property type="project" value="TreeGrafter"/>
</dbReference>
<protein>
    <submittedName>
        <fullName evidence="4">Efflux RND transporter periplasmic adaptor subunit</fullName>
    </submittedName>
</protein>
<dbReference type="SUPFAM" id="SSF111369">
    <property type="entry name" value="HlyD-like secretion proteins"/>
    <property type="match status" value="2"/>
</dbReference>
<evidence type="ECO:0000313" key="4">
    <source>
        <dbReference type="EMBL" id="MBT0957163.1"/>
    </source>
</evidence>
<keyword evidence="2" id="KW-0175">Coiled coil</keyword>
<dbReference type="AlphaFoldDB" id="A0AAP2G3T2"/>
<dbReference type="RefSeq" id="WP_327793339.1">
    <property type="nucleotide sequence ID" value="NZ_JADQAZ010000001.1"/>
</dbReference>
<dbReference type="NCBIfam" id="TIGR01730">
    <property type="entry name" value="RND_mfp"/>
    <property type="match status" value="1"/>
</dbReference>
<dbReference type="Gene3D" id="2.40.50.100">
    <property type="match status" value="2"/>
</dbReference>
<dbReference type="Gene3D" id="2.40.420.20">
    <property type="match status" value="1"/>
</dbReference>